<protein>
    <recommendedName>
        <fullName evidence="5">Ribonuclease P/MRP protein subunit POP5</fullName>
        <ecNumber evidence="5">3.1.26.5</ecNumber>
    </recommendedName>
</protein>
<sequence>MVRFKNRWVLIEVQGEPVLSKADGEYENTHIASLNGGTIHTAVRDAILANYGEYGLGSLLSSFNVKYFSSHTNIGIIRVARDYHQMLLVSLFFMKEINGTPCSITVRHVGGNVKDEDAQRAAIQYDLEVLLRRQRRAEKHGTAAINVAELSRISKDEIMKIES</sequence>
<keyword evidence="3 5" id="KW-0819">tRNA processing</keyword>
<keyword evidence="7" id="KW-1185">Reference proteome</keyword>
<reference evidence="6" key="1">
    <citation type="submission" date="2020-12" db="EMBL/GenBank/DDBJ databases">
        <title>Metabolic potential, ecology and presence of endohyphal bacteria is reflected in genomic diversity of Mucoromycotina.</title>
        <authorList>
            <person name="Muszewska A."/>
            <person name="Okrasinska A."/>
            <person name="Steczkiewicz K."/>
            <person name="Drgas O."/>
            <person name="Orlowska M."/>
            <person name="Perlinska-Lenart U."/>
            <person name="Aleksandrzak-Piekarczyk T."/>
            <person name="Szatraj K."/>
            <person name="Zielenkiewicz U."/>
            <person name="Pilsyk S."/>
            <person name="Malc E."/>
            <person name="Mieczkowski P."/>
            <person name="Kruszewska J.S."/>
            <person name="Biernat P."/>
            <person name="Pawlowska J."/>
        </authorList>
    </citation>
    <scope>NUCLEOTIDE SEQUENCE</scope>
    <source>
        <strain evidence="6">WA0000067209</strain>
    </source>
</reference>
<dbReference type="PANTHER" id="PTHR15441:SF2">
    <property type="entry name" value="RIBONUCLEASE P_MRP PROTEIN SUBUNIT POP5"/>
    <property type="match status" value="1"/>
</dbReference>
<evidence type="ECO:0000313" key="6">
    <source>
        <dbReference type="EMBL" id="KAG2177014.1"/>
    </source>
</evidence>
<dbReference type="InterPro" id="IPR016819">
    <property type="entry name" value="RNase_P/MRP_POP5"/>
</dbReference>
<evidence type="ECO:0000256" key="2">
    <source>
        <dbReference type="ARBA" id="ARBA00010800"/>
    </source>
</evidence>
<dbReference type="EC" id="3.1.26.5" evidence="5"/>
<dbReference type="GO" id="GO:0005730">
    <property type="term" value="C:nucleolus"/>
    <property type="evidence" value="ECO:0007669"/>
    <property type="project" value="TreeGrafter"/>
</dbReference>
<dbReference type="SUPFAM" id="SSF160350">
    <property type="entry name" value="Rnp2-like"/>
    <property type="match status" value="1"/>
</dbReference>
<keyword evidence="4" id="KW-0539">Nucleus</keyword>
<dbReference type="AlphaFoldDB" id="A0A8H7PMN2"/>
<comment type="function">
    <text evidence="5">Component of ribonuclease P, a protein complex that generates mature tRNA molecules by cleaving their 5'-ends.</text>
</comment>
<dbReference type="GO" id="GO:0001682">
    <property type="term" value="P:tRNA 5'-leader removal"/>
    <property type="evidence" value="ECO:0007669"/>
    <property type="project" value="InterPro"/>
</dbReference>
<proteinExistence type="inferred from homology"/>
<comment type="caution">
    <text evidence="6">The sequence shown here is derived from an EMBL/GenBank/DDBJ whole genome shotgun (WGS) entry which is preliminary data.</text>
</comment>
<comment type="catalytic activity">
    <reaction evidence="5">
        <text>Endonucleolytic cleavage of RNA, removing 5'-extranucleotides from tRNA precursor.</text>
        <dbReference type="EC" id="3.1.26.5"/>
    </reaction>
</comment>
<dbReference type="GO" id="GO:0004526">
    <property type="term" value="F:ribonuclease P activity"/>
    <property type="evidence" value="ECO:0007669"/>
    <property type="project" value="UniProtKB-EC"/>
</dbReference>
<organism evidence="6 7">
    <name type="scientific">Mortierella isabellina</name>
    <name type="common">Filamentous fungus</name>
    <name type="synonym">Umbelopsis isabellina</name>
    <dbReference type="NCBI Taxonomy" id="91625"/>
    <lineage>
        <taxon>Eukaryota</taxon>
        <taxon>Fungi</taxon>
        <taxon>Fungi incertae sedis</taxon>
        <taxon>Mucoromycota</taxon>
        <taxon>Mucoromycotina</taxon>
        <taxon>Umbelopsidomycetes</taxon>
        <taxon>Umbelopsidales</taxon>
        <taxon>Umbelopsidaceae</taxon>
        <taxon>Umbelopsis</taxon>
    </lineage>
</organism>
<dbReference type="EMBL" id="JAEPQZ010000009">
    <property type="protein sequence ID" value="KAG2177014.1"/>
    <property type="molecule type" value="Genomic_DNA"/>
</dbReference>
<gene>
    <name evidence="6" type="ORF">INT43_007668</name>
</gene>
<evidence type="ECO:0000313" key="7">
    <source>
        <dbReference type="Proteomes" id="UP000654370"/>
    </source>
</evidence>
<dbReference type="PANTHER" id="PTHR15441">
    <property type="entry name" value="RIBONUCLEASE P PROTEIN SUBUNIT P14"/>
    <property type="match status" value="1"/>
</dbReference>
<dbReference type="Proteomes" id="UP000654370">
    <property type="component" value="Unassembled WGS sequence"/>
</dbReference>
<accession>A0A8H7PMN2</accession>
<evidence type="ECO:0000256" key="3">
    <source>
        <dbReference type="ARBA" id="ARBA00022694"/>
    </source>
</evidence>
<dbReference type="PIRSF" id="PIRSF023803">
    <property type="entry name" value="Ribonuclease_P_prd"/>
    <property type="match status" value="1"/>
</dbReference>
<name>A0A8H7PMN2_MORIS</name>
<dbReference type="Pfam" id="PF01900">
    <property type="entry name" value="RNase_P_Rpp14"/>
    <property type="match status" value="1"/>
</dbReference>
<dbReference type="InterPro" id="IPR038085">
    <property type="entry name" value="Rnp2-like_sf"/>
</dbReference>
<evidence type="ECO:0000256" key="5">
    <source>
        <dbReference type="PIRNR" id="PIRNR023803"/>
    </source>
</evidence>
<dbReference type="GO" id="GO:0033204">
    <property type="term" value="F:ribonuclease P RNA binding"/>
    <property type="evidence" value="ECO:0007669"/>
    <property type="project" value="InterPro"/>
</dbReference>
<dbReference type="GO" id="GO:0000172">
    <property type="term" value="C:ribonuclease MRP complex"/>
    <property type="evidence" value="ECO:0007669"/>
    <property type="project" value="TreeGrafter"/>
</dbReference>
<comment type="similarity">
    <text evidence="2 5">Belongs to the eukaryotic/archaeal RNase P protein component 2 family.</text>
</comment>
<dbReference type="InterPro" id="IPR002759">
    <property type="entry name" value="Pop5/Rpp14/Rnp2-like"/>
</dbReference>
<dbReference type="Gene3D" id="3.30.70.3250">
    <property type="entry name" value="Ribonuclease P, Pop5 subunit"/>
    <property type="match status" value="1"/>
</dbReference>
<dbReference type="GO" id="GO:0030681">
    <property type="term" value="C:multimeric ribonuclease P complex"/>
    <property type="evidence" value="ECO:0007669"/>
    <property type="project" value="TreeGrafter"/>
</dbReference>
<comment type="subcellular location">
    <subcellularLocation>
        <location evidence="1">Nucleus</location>
    </subcellularLocation>
</comment>
<dbReference type="OrthoDB" id="24745at2759"/>
<evidence type="ECO:0000256" key="1">
    <source>
        <dbReference type="ARBA" id="ARBA00004123"/>
    </source>
</evidence>
<evidence type="ECO:0000256" key="4">
    <source>
        <dbReference type="ARBA" id="ARBA00023242"/>
    </source>
</evidence>